<organism evidence="2 3">
    <name type="scientific">Cellulomonas humilata</name>
    <dbReference type="NCBI Taxonomy" id="144055"/>
    <lineage>
        <taxon>Bacteria</taxon>
        <taxon>Bacillati</taxon>
        <taxon>Actinomycetota</taxon>
        <taxon>Actinomycetes</taxon>
        <taxon>Micrococcales</taxon>
        <taxon>Cellulomonadaceae</taxon>
        <taxon>Cellulomonas</taxon>
    </lineage>
</organism>
<dbReference type="AlphaFoldDB" id="A0A7Y6A2V7"/>
<dbReference type="InterPro" id="IPR036188">
    <property type="entry name" value="FAD/NAD-bd_sf"/>
</dbReference>
<dbReference type="InterPro" id="IPR050982">
    <property type="entry name" value="Auxin_biosynth/cation_transpt"/>
</dbReference>
<reference evidence="2 3" key="1">
    <citation type="submission" date="2020-05" db="EMBL/GenBank/DDBJ databases">
        <title>Genome Sequencing of Type Strains.</title>
        <authorList>
            <person name="Lemaire J.F."/>
            <person name="Inderbitzin P."/>
            <person name="Gregorio O.A."/>
            <person name="Collins S.B."/>
            <person name="Wespe N."/>
            <person name="Knight-Connoni V."/>
        </authorList>
    </citation>
    <scope>NUCLEOTIDE SEQUENCE [LARGE SCALE GENOMIC DNA]</scope>
    <source>
        <strain evidence="2 3">ATCC 25174</strain>
    </source>
</reference>
<evidence type="ECO:0000313" key="2">
    <source>
        <dbReference type="EMBL" id="NUU18702.1"/>
    </source>
</evidence>
<protein>
    <submittedName>
        <fullName evidence="2">NAD(P)-binding domain-containing protein</fullName>
    </submittedName>
</protein>
<dbReference type="Gene3D" id="3.50.50.60">
    <property type="entry name" value="FAD/NAD(P)-binding domain"/>
    <property type="match status" value="2"/>
</dbReference>
<accession>A0A7Y6A2V7</accession>
<dbReference type="RefSeq" id="WP_175348623.1">
    <property type="nucleotide sequence ID" value="NZ_JABMCI010000068.1"/>
</dbReference>
<dbReference type="SUPFAM" id="SSF51905">
    <property type="entry name" value="FAD/NAD(P)-binding domain"/>
    <property type="match status" value="1"/>
</dbReference>
<dbReference type="PANTHER" id="PTHR43539">
    <property type="entry name" value="FLAVIN-BINDING MONOOXYGENASE-LIKE PROTEIN (AFU_ORTHOLOGUE AFUA_4G09220)"/>
    <property type="match status" value="1"/>
</dbReference>
<proteinExistence type="predicted"/>
<evidence type="ECO:0000313" key="3">
    <source>
        <dbReference type="Proteomes" id="UP000565724"/>
    </source>
</evidence>
<dbReference type="Proteomes" id="UP000565724">
    <property type="component" value="Unassembled WGS sequence"/>
</dbReference>
<dbReference type="GO" id="GO:0004497">
    <property type="term" value="F:monooxygenase activity"/>
    <property type="evidence" value="ECO:0007669"/>
    <property type="project" value="TreeGrafter"/>
</dbReference>
<dbReference type="GO" id="GO:0050660">
    <property type="term" value="F:flavin adenine dinucleotide binding"/>
    <property type="evidence" value="ECO:0007669"/>
    <property type="project" value="TreeGrafter"/>
</dbReference>
<keyword evidence="1" id="KW-0560">Oxidoreductase</keyword>
<dbReference type="PANTHER" id="PTHR43539:SF78">
    <property type="entry name" value="FLAVIN-CONTAINING MONOOXYGENASE"/>
    <property type="match status" value="1"/>
</dbReference>
<evidence type="ECO:0000256" key="1">
    <source>
        <dbReference type="ARBA" id="ARBA00023002"/>
    </source>
</evidence>
<dbReference type="PRINTS" id="PR00411">
    <property type="entry name" value="PNDRDTASEI"/>
</dbReference>
<keyword evidence="3" id="KW-1185">Reference proteome</keyword>
<comment type="caution">
    <text evidence="2">The sequence shown here is derived from an EMBL/GenBank/DDBJ whole genome shotgun (WGS) entry which is preliminary data.</text>
</comment>
<gene>
    <name evidence="2" type="ORF">HP550_15720</name>
</gene>
<sequence>MTADCVVVGAGPAGLAASAALTARGIEHEVLERGRVGESWWARWDSFRLNTPGLLNPMLGPAADDEYTPRDDVVRRLEALASSCPVRTGVAVTALVPHPDGLTLETSAGPVRTRAVVVATGAENTPRVPAFAAGLPVAQQTTTTYRSPAGLPAGTVLVVGSGQSGVQVVRDLQAAGRRVLLATSTLGRLPSPYRGRPMIAWLAVSGFFDQRPSDVPPEVRLRPNPLVVPGEEGPDLRRMARDGLGLLGRVTGAVGGRLLVDGSARRNIAAGEEFAARACTLVDAVIDRLGLDAPPAVPEEDLTSFPVREGLELDLSDDDVSGIVWCTGMRGSHAWLPAELLDDRGVPRQRDGAADLPGLWFLGLRWMRRRGSSNFEGMPADAAAVARAVEAHLSAA</sequence>
<dbReference type="PRINTS" id="PR00368">
    <property type="entry name" value="FADPNR"/>
</dbReference>
<name>A0A7Y6A2V7_9CELL</name>
<dbReference type="EMBL" id="JABMCI010000068">
    <property type="protein sequence ID" value="NUU18702.1"/>
    <property type="molecule type" value="Genomic_DNA"/>
</dbReference>
<dbReference type="Pfam" id="PF13738">
    <property type="entry name" value="Pyr_redox_3"/>
    <property type="match status" value="1"/>
</dbReference>